<dbReference type="Proteomes" id="UP001642464">
    <property type="component" value="Unassembled WGS sequence"/>
</dbReference>
<feature type="domain" description="Sugar phosphate transporter" evidence="6">
    <location>
        <begin position="54"/>
        <end position="326"/>
    </location>
</feature>
<dbReference type="InterPro" id="IPR050186">
    <property type="entry name" value="TPT_transporter"/>
</dbReference>
<evidence type="ECO:0000256" key="1">
    <source>
        <dbReference type="ARBA" id="ARBA00004141"/>
    </source>
</evidence>
<comment type="subcellular location">
    <subcellularLocation>
        <location evidence="1">Membrane</location>
        <topology evidence="1">Multi-pass membrane protein</topology>
    </subcellularLocation>
</comment>
<dbReference type="Pfam" id="PF03151">
    <property type="entry name" value="TPT"/>
    <property type="match status" value="1"/>
</dbReference>
<feature type="transmembrane region" description="Helical" evidence="5">
    <location>
        <begin position="55"/>
        <end position="79"/>
    </location>
</feature>
<protein>
    <submittedName>
        <fullName evidence="7">Probable sugar phosphate/phosphate translocator At1g53660</fullName>
    </submittedName>
</protein>
<reference evidence="7 8" key="1">
    <citation type="submission" date="2024-02" db="EMBL/GenBank/DDBJ databases">
        <authorList>
            <person name="Chen Y."/>
            <person name="Shah S."/>
            <person name="Dougan E. K."/>
            <person name="Thang M."/>
            <person name="Chan C."/>
        </authorList>
    </citation>
    <scope>NUCLEOTIDE SEQUENCE [LARGE SCALE GENOMIC DNA]</scope>
</reference>
<evidence type="ECO:0000256" key="4">
    <source>
        <dbReference type="ARBA" id="ARBA00023136"/>
    </source>
</evidence>
<keyword evidence="8" id="KW-1185">Reference proteome</keyword>
<evidence type="ECO:0000256" key="2">
    <source>
        <dbReference type="ARBA" id="ARBA00022692"/>
    </source>
</evidence>
<keyword evidence="4 5" id="KW-0472">Membrane</keyword>
<keyword evidence="3 5" id="KW-1133">Transmembrane helix</keyword>
<dbReference type="InterPro" id="IPR004853">
    <property type="entry name" value="Sugar_P_trans_dom"/>
</dbReference>
<sequence length="347" mass="38581">MAGYHAEPPEGAQLAPRARASVGEMILCCFLPLMVIVVSTALIRSNQYLMQKENFPYPFILVILHCIFCSLFALALLFIKPSLYPALTDPDKKVELSWHYYSNKILPIALCFAISLVLSNMAYKYCSVAFLQMIKEGNIITIYMMALVVGLETYSHTQVSILILMLAATWSCVEGELNFSFVGFLVQGTASFCEAAKTIFQALVLSGKGQKLDPMSTVLVVMPMSGLLLGLVLLFNNLVIELGFAQQPSFQELWAWKGFLSLNILNAFLLNILIAVFLKYLSPVSYILTGNIKDICVVCMSAFLIHEAISMTQVMGFSMQVLCVFAWTGYKQYGIQVPKDEKAEVKC</sequence>
<feature type="transmembrane region" description="Helical" evidence="5">
    <location>
        <begin position="259"/>
        <end position="278"/>
    </location>
</feature>
<evidence type="ECO:0000256" key="5">
    <source>
        <dbReference type="SAM" id="Phobius"/>
    </source>
</evidence>
<evidence type="ECO:0000259" key="6">
    <source>
        <dbReference type="Pfam" id="PF03151"/>
    </source>
</evidence>
<name>A0ABP0RH91_9DINO</name>
<feature type="transmembrane region" description="Helical" evidence="5">
    <location>
        <begin position="217"/>
        <end position="239"/>
    </location>
</feature>
<evidence type="ECO:0000313" key="8">
    <source>
        <dbReference type="Proteomes" id="UP001642464"/>
    </source>
</evidence>
<evidence type="ECO:0000256" key="3">
    <source>
        <dbReference type="ARBA" id="ARBA00022989"/>
    </source>
</evidence>
<evidence type="ECO:0000313" key="7">
    <source>
        <dbReference type="EMBL" id="CAK9099946.1"/>
    </source>
</evidence>
<dbReference type="EMBL" id="CAXAMM010041551">
    <property type="protein sequence ID" value="CAK9099946.1"/>
    <property type="molecule type" value="Genomic_DNA"/>
</dbReference>
<organism evidence="7 8">
    <name type="scientific">Durusdinium trenchii</name>
    <dbReference type="NCBI Taxonomy" id="1381693"/>
    <lineage>
        <taxon>Eukaryota</taxon>
        <taxon>Sar</taxon>
        <taxon>Alveolata</taxon>
        <taxon>Dinophyceae</taxon>
        <taxon>Suessiales</taxon>
        <taxon>Symbiodiniaceae</taxon>
        <taxon>Durusdinium</taxon>
    </lineage>
</organism>
<dbReference type="PANTHER" id="PTHR11132">
    <property type="entry name" value="SOLUTE CARRIER FAMILY 35"/>
    <property type="match status" value="1"/>
</dbReference>
<gene>
    <name evidence="7" type="ORF">SCF082_LOCUS46796</name>
</gene>
<keyword evidence="2 5" id="KW-0812">Transmembrane</keyword>
<proteinExistence type="predicted"/>
<feature type="transmembrane region" description="Helical" evidence="5">
    <location>
        <begin position="105"/>
        <end position="123"/>
    </location>
</feature>
<feature type="transmembrane region" description="Helical" evidence="5">
    <location>
        <begin position="143"/>
        <end position="167"/>
    </location>
</feature>
<feature type="transmembrane region" description="Helical" evidence="5">
    <location>
        <begin position="311"/>
        <end position="330"/>
    </location>
</feature>
<feature type="transmembrane region" description="Helical" evidence="5">
    <location>
        <begin position="20"/>
        <end position="43"/>
    </location>
</feature>
<accession>A0ABP0RH91</accession>
<comment type="caution">
    <text evidence="7">The sequence shown here is derived from an EMBL/GenBank/DDBJ whole genome shotgun (WGS) entry which is preliminary data.</text>
</comment>